<dbReference type="RefSeq" id="WP_183852301.1">
    <property type="nucleotide sequence ID" value="NZ_JACHOO010000001.1"/>
</dbReference>
<accession>A0A7W9FJI7</accession>
<evidence type="ECO:0000313" key="3">
    <source>
        <dbReference type="Proteomes" id="UP000523821"/>
    </source>
</evidence>
<comment type="caution">
    <text evidence="2">The sequence shown here is derived from an EMBL/GenBank/DDBJ whole genome shotgun (WGS) entry which is preliminary data.</text>
</comment>
<feature type="region of interest" description="Disordered" evidence="1">
    <location>
        <begin position="1"/>
        <end position="74"/>
    </location>
</feature>
<sequence>MTGEAGKDASASSARRVKGDAKGQFARPDQADPNPGGAASADPAVLGGDGEETASDWDAGAENQSDPSLPKRWK</sequence>
<dbReference type="AlphaFoldDB" id="A0A7W9FJI7"/>
<proteinExistence type="predicted"/>
<gene>
    <name evidence="2" type="ORF">GGQ63_000583</name>
</gene>
<protein>
    <submittedName>
        <fullName evidence="2">Uncharacterized protein</fullName>
    </submittedName>
</protein>
<evidence type="ECO:0000256" key="1">
    <source>
        <dbReference type="SAM" id="MobiDB-lite"/>
    </source>
</evidence>
<dbReference type="Proteomes" id="UP000523821">
    <property type="component" value="Unassembled WGS sequence"/>
</dbReference>
<reference evidence="2 3" key="1">
    <citation type="submission" date="2020-08" db="EMBL/GenBank/DDBJ databases">
        <title>Genomic Encyclopedia of Type Strains, Phase IV (KMG-IV): sequencing the most valuable type-strain genomes for metagenomic binning, comparative biology and taxonomic classification.</title>
        <authorList>
            <person name="Goeker M."/>
        </authorList>
    </citation>
    <scope>NUCLEOTIDE SEQUENCE [LARGE SCALE GENOMIC DNA]</scope>
    <source>
        <strain evidence="2 3">DSM 16268</strain>
    </source>
</reference>
<dbReference type="EMBL" id="JACHOO010000001">
    <property type="protein sequence ID" value="MBB5751540.1"/>
    <property type="molecule type" value="Genomic_DNA"/>
</dbReference>
<organism evidence="2 3">
    <name type="scientific">Prosthecomicrobium pneumaticum</name>
    <dbReference type="NCBI Taxonomy" id="81895"/>
    <lineage>
        <taxon>Bacteria</taxon>
        <taxon>Pseudomonadati</taxon>
        <taxon>Pseudomonadota</taxon>
        <taxon>Alphaproteobacteria</taxon>
        <taxon>Hyphomicrobiales</taxon>
        <taxon>Kaistiaceae</taxon>
        <taxon>Prosthecomicrobium</taxon>
    </lineage>
</organism>
<name>A0A7W9FJI7_9HYPH</name>
<keyword evidence="3" id="KW-1185">Reference proteome</keyword>
<evidence type="ECO:0000313" key="2">
    <source>
        <dbReference type="EMBL" id="MBB5751540.1"/>
    </source>
</evidence>